<dbReference type="PRINTS" id="PR00081">
    <property type="entry name" value="GDHRDH"/>
</dbReference>
<protein>
    <recommendedName>
        <fullName evidence="3">2,4-dienoyl-CoA reductase [(3E)-enoyl-CoA-producing]</fullName>
        <ecNumber evidence="3">1.3.1.124</ecNumber>
    </recommendedName>
</protein>
<dbReference type="Gene3D" id="3.40.50.720">
    <property type="entry name" value="NAD(P)-binding Rossmann-like Domain"/>
    <property type="match status" value="1"/>
</dbReference>
<feature type="compositionally biased region" description="Polar residues" evidence="6">
    <location>
        <begin position="297"/>
        <end position="308"/>
    </location>
</feature>
<evidence type="ECO:0000256" key="3">
    <source>
        <dbReference type="ARBA" id="ARBA00026117"/>
    </source>
</evidence>
<comment type="catalytic activity">
    <reaction evidence="4">
        <text>a (2E,4E)-dienoyl-CoA + NADPH + H(+) = a 4,5-saturated-(3E)-enoyl-CoA + NADP(+)</text>
        <dbReference type="Rhea" id="RHEA:45912"/>
        <dbReference type="ChEBI" id="CHEBI:15378"/>
        <dbReference type="ChEBI" id="CHEBI:57783"/>
        <dbReference type="ChEBI" id="CHEBI:58349"/>
        <dbReference type="ChEBI" id="CHEBI:85101"/>
        <dbReference type="ChEBI" id="CHEBI:85493"/>
        <dbReference type="EC" id="1.3.1.124"/>
    </reaction>
</comment>
<dbReference type="Pfam" id="PF13561">
    <property type="entry name" value="adh_short_C2"/>
    <property type="match status" value="1"/>
</dbReference>
<dbReference type="GO" id="GO:0005777">
    <property type="term" value="C:peroxisome"/>
    <property type="evidence" value="ECO:0007669"/>
    <property type="project" value="TreeGrafter"/>
</dbReference>
<evidence type="ECO:0000256" key="5">
    <source>
        <dbReference type="ARBA" id="ARBA00048340"/>
    </source>
</evidence>
<keyword evidence="2" id="KW-0560">Oxidoreductase</keyword>
<dbReference type="GO" id="GO:0008670">
    <property type="term" value="F:2,4-dienoyl-CoA reductase (NADPH) activity"/>
    <property type="evidence" value="ECO:0007669"/>
    <property type="project" value="InterPro"/>
</dbReference>
<dbReference type="OrthoDB" id="2136131at2759"/>
<evidence type="ECO:0000313" key="7">
    <source>
        <dbReference type="EMBL" id="RMZ67991.1"/>
    </source>
</evidence>
<dbReference type="InterPro" id="IPR036291">
    <property type="entry name" value="NAD(P)-bd_dom_sf"/>
</dbReference>
<keyword evidence="1" id="KW-0521">NADP</keyword>
<keyword evidence="8" id="KW-1185">Reference proteome</keyword>
<feature type="region of interest" description="Disordered" evidence="6">
    <location>
        <begin position="289"/>
        <end position="308"/>
    </location>
</feature>
<proteinExistence type="predicted"/>
<dbReference type="EMBL" id="KE747814">
    <property type="protein sequence ID" value="RMZ67991.1"/>
    <property type="molecule type" value="Genomic_DNA"/>
</dbReference>
<evidence type="ECO:0000256" key="6">
    <source>
        <dbReference type="SAM" id="MobiDB-lite"/>
    </source>
</evidence>
<dbReference type="AlphaFoldDB" id="A0A3M7M0I0"/>
<evidence type="ECO:0000313" key="8">
    <source>
        <dbReference type="Proteomes" id="UP000265663"/>
    </source>
</evidence>
<accession>A0A3M7M0I0</accession>
<dbReference type="PANTHER" id="PTHR43296">
    <property type="entry name" value="PEROXISOMAL 2,4-DIENOYL-COA REDUCTASE"/>
    <property type="match status" value="1"/>
</dbReference>
<comment type="catalytic activity">
    <reaction evidence="5">
        <text>a (2E,4Z)-dienoyl-CoA + NADPH + H(+) = a 4,5-saturated-(3E)-enoyl-CoA + NADP(+)</text>
        <dbReference type="Rhea" id="RHEA:61892"/>
        <dbReference type="ChEBI" id="CHEBI:15378"/>
        <dbReference type="ChEBI" id="CHEBI:57783"/>
        <dbReference type="ChEBI" id="CHEBI:58349"/>
        <dbReference type="ChEBI" id="CHEBI:85099"/>
        <dbReference type="ChEBI" id="CHEBI:85493"/>
        <dbReference type="EC" id="1.3.1.124"/>
    </reaction>
</comment>
<evidence type="ECO:0000256" key="4">
    <source>
        <dbReference type="ARBA" id="ARBA00048009"/>
    </source>
</evidence>
<evidence type="ECO:0000256" key="2">
    <source>
        <dbReference type="ARBA" id="ARBA00023002"/>
    </source>
</evidence>
<sequence length="334" mass="35146">MPMDRYQYVSNVWKDGIFDGKVVFCTGGAGTICSAQVRAMVALGANACIVSRNTEKTIAMAKDLETARPGAKVIGIGAIDVRKPELLQEAAARCEKELGSIDFVIAGAAGNFLASFDQISTNAMKTVIDIDVLGSWNTVKATMPYLEKSAKKHRTDGRTLPASGTGGRIIFVSATLHYAGTPLQGHVSVAKAGVDAMAMSVAIEKGPLGVTSNVIAPGPIDNTEGMARLSKPEYLSRVARSIPLGRLGQVKEIADATVFLFSDAGNYVNGDTIVVDGGAWRSVGSAGGSGYPDSVLSPESTKSKISSEGQNTKVQYIFCFIQTMDADHNQESEA</sequence>
<dbReference type="PANTHER" id="PTHR43296:SF2">
    <property type="entry name" value="PEROXISOMAL 2,4-DIENOYL-COA REDUCTASE [(3E)-ENOYL-COA-PRODUCING]"/>
    <property type="match status" value="1"/>
</dbReference>
<dbReference type="SUPFAM" id="SSF51735">
    <property type="entry name" value="NAD(P)-binding Rossmann-fold domains"/>
    <property type="match status" value="1"/>
</dbReference>
<reference evidence="7 8" key="1">
    <citation type="journal article" date="2014" name="PLoS ONE">
        <title>De novo Genome Assembly of the Fungal Plant Pathogen Pyrenophora semeniperda.</title>
        <authorList>
            <person name="Soliai M.M."/>
            <person name="Meyer S.E."/>
            <person name="Udall J.A."/>
            <person name="Elzinga D.E."/>
            <person name="Hermansen R.A."/>
            <person name="Bodily P.M."/>
            <person name="Hart A.A."/>
            <person name="Coleman C.E."/>
        </authorList>
    </citation>
    <scope>NUCLEOTIDE SEQUENCE [LARGE SCALE GENOMIC DNA]</scope>
    <source>
        <strain evidence="7 8">CCB06</strain>
        <tissue evidence="7">Mycelium</tissue>
    </source>
</reference>
<dbReference type="InterPro" id="IPR002347">
    <property type="entry name" value="SDR_fam"/>
</dbReference>
<gene>
    <name evidence="7" type="ORF">GMOD_00004094</name>
</gene>
<evidence type="ECO:0000256" key="1">
    <source>
        <dbReference type="ARBA" id="ARBA00022857"/>
    </source>
</evidence>
<dbReference type="InterPro" id="IPR045017">
    <property type="entry name" value="DECR2-like"/>
</dbReference>
<organism evidence="7 8">
    <name type="scientific">Pyrenophora seminiperda CCB06</name>
    <dbReference type="NCBI Taxonomy" id="1302712"/>
    <lineage>
        <taxon>Eukaryota</taxon>
        <taxon>Fungi</taxon>
        <taxon>Dikarya</taxon>
        <taxon>Ascomycota</taxon>
        <taxon>Pezizomycotina</taxon>
        <taxon>Dothideomycetes</taxon>
        <taxon>Pleosporomycetidae</taxon>
        <taxon>Pleosporales</taxon>
        <taxon>Pleosporineae</taxon>
        <taxon>Pleosporaceae</taxon>
        <taxon>Pyrenophora</taxon>
    </lineage>
</organism>
<dbReference type="GO" id="GO:0009062">
    <property type="term" value="P:fatty acid catabolic process"/>
    <property type="evidence" value="ECO:0007669"/>
    <property type="project" value="InterPro"/>
</dbReference>
<name>A0A3M7M0I0_9PLEO</name>
<dbReference type="Proteomes" id="UP000265663">
    <property type="component" value="Unassembled WGS sequence"/>
</dbReference>
<dbReference type="CDD" id="cd05369">
    <property type="entry name" value="TER_DECR_SDR_a"/>
    <property type="match status" value="1"/>
</dbReference>
<dbReference type="EC" id="1.3.1.124" evidence="3"/>